<keyword evidence="3" id="KW-0238">DNA-binding</keyword>
<evidence type="ECO:0000256" key="3">
    <source>
        <dbReference type="ARBA" id="ARBA00023125"/>
    </source>
</evidence>
<comment type="caution">
    <text evidence="6">The sequence shown here is derived from an EMBL/GenBank/DDBJ whole genome shotgun (WGS) entry which is preliminary data.</text>
</comment>
<organism evidence="6 7">
    <name type="scientific">Yaniella flava</name>
    <dbReference type="NCBI Taxonomy" id="287930"/>
    <lineage>
        <taxon>Bacteria</taxon>
        <taxon>Bacillati</taxon>
        <taxon>Actinomycetota</taxon>
        <taxon>Actinomycetes</taxon>
        <taxon>Micrococcales</taxon>
        <taxon>Micrococcaceae</taxon>
        <taxon>Yaniella</taxon>
    </lineage>
</organism>
<dbReference type="EMBL" id="BAAAMN010000022">
    <property type="protein sequence ID" value="GAA2034749.1"/>
    <property type="molecule type" value="Genomic_DNA"/>
</dbReference>
<dbReference type="SMART" id="SM00470">
    <property type="entry name" value="ParB"/>
    <property type="match status" value="1"/>
</dbReference>
<dbReference type="CDD" id="cd16393">
    <property type="entry name" value="SPO0J_N"/>
    <property type="match status" value="1"/>
</dbReference>
<dbReference type="InterPro" id="IPR036086">
    <property type="entry name" value="ParB/Sulfiredoxin_sf"/>
</dbReference>
<dbReference type="Gene3D" id="1.10.10.2830">
    <property type="match status" value="1"/>
</dbReference>
<dbReference type="RefSeq" id="WP_425579866.1">
    <property type="nucleotide sequence ID" value="NZ_BAAAMN010000022.1"/>
</dbReference>
<feature type="compositionally biased region" description="Basic residues" evidence="4">
    <location>
        <begin position="1"/>
        <end position="12"/>
    </location>
</feature>
<feature type="compositionally biased region" description="Acidic residues" evidence="4">
    <location>
        <begin position="122"/>
        <end position="133"/>
    </location>
</feature>
<evidence type="ECO:0000259" key="5">
    <source>
        <dbReference type="SMART" id="SM00470"/>
    </source>
</evidence>
<dbReference type="PANTHER" id="PTHR33375">
    <property type="entry name" value="CHROMOSOME-PARTITIONING PROTEIN PARB-RELATED"/>
    <property type="match status" value="1"/>
</dbReference>
<dbReference type="Gene3D" id="3.90.1530.30">
    <property type="match status" value="1"/>
</dbReference>
<evidence type="ECO:0000313" key="7">
    <source>
        <dbReference type="Proteomes" id="UP001501461"/>
    </source>
</evidence>
<keyword evidence="7" id="KW-1185">Reference proteome</keyword>
<gene>
    <name evidence="6" type="ORF">GCM10009720_14230</name>
</gene>
<accession>A0ABN2UEP1</accession>
<dbReference type="Pfam" id="PF02195">
    <property type="entry name" value="ParB_N"/>
    <property type="match status" value="1"/>
</dbReference>
<protein>
    <submittedName>
        <fullName evidence="6">ParB/RepB/Spo0J family partition protein</fullName>
    </submittedName>
</protein>
<dbReference type="InterPro" id="IPR050336">
    <property type="entry name" value="Chromosome_partition/occlusion"/>
</dbReference>
<evidence type="ECO:0000256" key="4">
    <source>
        <dbReference type="SAM" id="MobiDB-lite"/>
    </source>
</evidence>
<sequence>MAQQPKRNKRGLGRGLGALIQNTSEEETTTDQEAEDVPEQVPDEANSDLSTKSISIEYEPPKEDVGSRYLEGAKPTRDRRRPSDLFFGDDSGEVKNNGRPKQSRTSMPNPILDRSRTQAVEEPADIGQDDETESLLNHIPVEDIRPNPRQPRDEFEEDAMVELVASISEVGVLQPIIVRPTPEVGQYELIMGERRWRATKRAGLETIPAIVRDTADEDMLREALLENIHRSELNALEEAAAYHQLMTDFGWSQEILSKRVGRSRPHISNTLRLMNLPPAVQRQVASGVLSAGHARTILGLNDEHLMIQLAQRVINEGLSVRATEELASLLARNHEDAAKVPTRAQRNTRQFDELASSLTDLLDTSVKITLGAKKGRIAIDFASVDDLNRIMGLISQDTTS</sequence>
<reference evidence="6 7" key="1">
    <citation type="journal article" date="2019" name="Int. J. Syst. Evol. Microbiol.">
        <title>The Global Catalogue of Microorganisms (GCM) 10K type strain sequencing project: providing services to taxonomists for standard genome sequencing and annotation.</title>
        <authorList>
            <consortium name="The Broad Institute Genomics Platform"/>
            <consortium name="The Broad Institute Genome Sequencing Center for Infectious Disease"/>
            <person name="Wu L."/>
            <person name="Ma J."/>
        </authorList>
    </citation>
    <scope>NUCLEOTIDE SEQUENCE [LARGE SCALE GENOMIC DNA]</scope>
    <source>
        <strain evidence="6 7">JCM 13595</strain>
    </source>
</reference>
<dbReference type="SUPFAM" id="SSF110849">
    <property type="entry name" value="ParB/Sulfiredoxin"/>
    <property type="match status" value="1"/>
</dbReference>
<evidence type="ECO:0000256" key="1">
    <source>
        <dbReference type="ARBA" id="ARBA00006295"/>
    </source>
</evidence>
<evidence type="ECO:0000313" key="6">
    <source>
        <dbReference type="EMBL" id="GAA2034749.1"/>
    </source>
</evidence>
<keyword evidence="2" id="KW-0159">Chromosome partition</keyword>
<dbReference type="Pfam" id="PF23552">
    <property type="entry name" value="ParB_C"/>
    <property type="match status" value="1"/>
</dbReference>
<feature type="compositionally biased region" description="Polar residues" evidence="4">
    <location>
        <begin position="99"/>
        <end position="108"/>
    </location>
</feature>
<feature type="region of interest" description="Disordered" evidence="4">
    <location>
        <begin position="1"/>
        <end position="133"/>
    </location>
</feature>
<dbReference type="SUPFAM" id="SSF109709">
    <property type="entry name" value="KorB DNA-binding domain-like"/>
    <property type="match status" value="1"/>
</dbReference>
<dbReference type="Proteomes" id="UP001501461">
    <property type="component" value="Unassembled WGS sequence"/>
</dbReference>
<name>A0ABN2UEP1_9MICC</name>
<dbReference type="NCBIfam" id="TIGR00180">
    <property type="entry name" value="parB_part"/>
    <property type="match status" value="1"/>
</dbReference>
<dbReference type="InterPro" id="IPR057240">
    <property type="entry name" value="ParB_dimer_C"/>
</dbReference>
<feature type="domain" description="ParB-like N-terminal" evidence="5">
    <location>
        <begin position="137"/>
        <end position="228"/>
    </location>
</feature>
<dbReference type="InterPro" id="IPR003115">
    <property type="entry name" value="ParB_N"/>
</dbReference>
<dbReference type="InterPro" id="IPR041468">
    <property type="entry name" value="HTH_ParB/Spo0J"/>
</dbReference>
<dbReference type="Pfam" id="PF17762">
    <property type="entry name" value="HTH_ParB"/>
    <property type="match status" value="1"/>
</dbReference>
<dbReference type="PANTHER" id="PTHR33375:SF1">
    <property type="entry name" value="CHROMOSOME-PARTITIONING PROTEIN PARB-RELATED"/>
    <property type="match status" value="1"/>
</dbReference>
<feature type="compositionally biased region" description="Acidic residues" evidence="4">
    <location>
        <begin position="24"/>
        <end position="46"/>
    </location>
</feature>
<dbReference type="InterPro" id="IPR004437">
    <property type="entry name" value="ParB/RepB/Spo0J"/>
</dbReference>
<proteinExistence type="inferred from homology"/>
<comment type="similarity">
    <text evidence="1">Belongs to the ParB family.</text>
</comment>
<evidence type="ECO:0000256" key="2">
    <source>
        <dbReference type="ARBA" id="ARBA00022829"/>
    </source>
</evidence>